<dbReference type="EMBL" id="NBBJ01000004">
    <property type="protein sequence ID" value="OWK28961.1"/>
    <property type="molecule type" value="Genomic_DNA"/>
</dbReference>
<comment type="caution">
    <text evidence="1">The sequence shown here is derived from an EMBL/GenBank/DDBJ whole genome shotgun (WGS) entry which is preliminary data.</text>
</comment>
<organism evidence="1 2">
    <name type="scientific">Sphingomonas mucosissima</name>
    <dbReference type="NCBI Taxonomy" id="370959"/>
    <lineage>
        <taxon>Bacteria</taxon>
        <taxon>Pseudomonadati</taxon>
        <taxon>Pseudomonadota</taxon>
        <taxon>Alphaproteobacteria</taxon>
        <taxon>Sphingomonadales</taxon>
        <taxon>Sphingomonadaceae</taxon>
        <taxon>Sphingomonas</taxon>
    </lineage>
</organism>
<protein>
    <submittedName>
        <fullName evidence="1">Uncharacterized protein</fullName>
    </submittedName>
</protein>
<reference evidence="1 2" key="1">
    <citation type="submission" date="2017-03" db="EMBL/GenBank/DDBJ databases">
        <title>Genome sequence of Sphingomonas mucosissima DSM 17494.</title>
        <authorList>
            <person name="Poehlein A."/>
            <person name="Wuebbeler J.H."/>
            <person name="Steinbuechel A."/>
            <person name="Daniel R."/>
        </authorList>
    </citation>
    <scope>NUCLEOTIDE SEQUENCE [LARGE SCALE GENOMIC DNA]</scope>
    <source>
        <strain evidence="1 2">DSM 17494</strain>
    </source>
</reference>
<accession>A0A245ZGT7</accession>
<gene>
    <name evidence="1" type="ORF">SPMU_24870</name>
</gene>
<evidence type="ECO:0000313" key="2">
    <source>
        <dbReference type="Proteomes" id="UP000197783"/>
    </source>
</evidence>
<dbReference type="AlphaFoldDB" id="A0A245ZGT7"/>
<proteinExistence type="predicted"/>
<dbReference type="Proteomes" id="UP000197783">
    <property type="component" value="Unassembled WGS sequence"/>
</dbReference>
<sequence length="84" mass="9387">MAWVSDTQGTLRELDATPAPRRYRAKIDTVGNVSRELSRVYREARSGMISVEHASKYANILSIIARILETSNLEVRLAAIEAAR</sequence>
<name>A0A245ZGT7_9SPHN</name>
<keyword evidence="2" id="KW-1185">Reference proteome</keyword>
<evidence type="ECO:0000313" key="1">
    <source>
        <dbReference type="EMBL" id="OWK28961.1"/>
    </source>
</evidence>